<dbReference type="AlphaFoldDB" id="A0A1I4MAV1"/>
<dbReference type="Proteomes" id="UP000198804">
    <property type="component" value="Unassembled WGS sequence"/>
</dbReference>
<reference evidence="3" key="1">
    <citation type="submission" date="2016-10" db="EMBL/GenBank/DDBJ databases">
        <authorList>
            <person name="Varghese N."/>
            <person name="Submissions S."/>
        </authorList>
    </citation>
    <scope>NUCLEOTIDE SEQUENCE [LARGE SCALE GENOMIC DNA]</scope>
    <source>
        <strain evidence="3">CGMCC 1.6474</strain>
    </source>
</reference>
<keyword evidence="1" id="KW-0812">Transmembrane</keyword>
<protein>
    <recommendedName>
        <fullName evidence="4">DUF2628 domain-containing protein</fullName>
    </recommendedName>
</protein>
<dbReference type="STRING" id="414703.SAMN04488125_13624"/>
<dbReference type="Pfam" id="PF10947">
    <property type="entry name" value="DUF2628"/>
    <property type="match status" value="1"/>
</dbReference>
<dbReference type="InterPro" id="IPR024399">
    <property type="entry name" value="DUF2628"/>
</dbReference>
<accession>A0A1I4MAV1</accession>
<evidence type="ECO:0008006" key="4">
    <source>
        <dbReference type="Google" id="ProtNLM"/>
    </source>
</evidence>
<sequence>MRMRTYTLHVPEGAARGDALALDRAQIVRDGFCPRAFAFTVLWFAAHRLWLAALLVLVGLVALSVAGHALGLPPGAGLLVTLLAGLLIGLEASSLRRWTYGRRGLPARDAVIAATQEEAEMKLVARWLDRDAIPRPAPTLRSAPRRDEDAALGFFPAREGLR</sequence>
<evidence type="ECO:0000256" key="1">
    <source>
        <dbReference type="SAM" id="Phobius"/>
    </source>
</evidence>
<feature type="transmembrane region" description="Helical" evidence="1">
    <location>
        <begin position="49"/>
        <end position="70"/>
    </location>
</feature>
<keyword evidence="1" id="KW-0472">Membrane</keyword>
<evidence type="ECO:0000313" key="3">
    <source>
        <dbReference type="Proteomes" id="UP000198804"/>
    </source>
</evidence>
<feature type="transmembrane region" description="Helical" evidence="1">
    <location>
        <begin position="76"/>
        <end position="95"/>
    </location>
</feature>
<evidence type="ECO:0000313" key="2">
    <source>
        <dbReference type="EMBL" id="SFM00338.1"/>
    </source>
</evidence>
<proteinExistence type="predicted"/>
<keyword evidence="1" id="KW-1133">Transmembrane helix</keyword>
<keyword evidence="3" id="KW-1185">Reference proteome</keyword>
<name>A0A1I4MAV1_9HYPH</name>
<dbReference type="EMBL" id="FOSV01000036">
    <property type="protein sequence ID" value="SFM00338.1"/>
    <property type="molecule type" value="Genomic_DNA"/>
</dbReference>
<organism evidence="2 3">
    <name type="scientific">Methylorubrum salsuginis</name>
    <dbReference type="NCBI Taxonomy" id="414703"/>
    <lineage>
        <taxon>Bacteria</taxon>
        <taxon>Pseudomonadati</taxon>
        <taxon>Pseudomonadota</taxon>
        <taxon>Alphaproteobacteria</taxon>
        <taxon>Hyphomicrobiales</taxon>
        <taxon>Methylobacteriaceae</taxon>
        <taxon>Methylorubrum</taxon>
    </lineage>
</organism>
<gene>
    <name evidence="2" type="ORF">SAMN04488125_13624</name>
</gene>